<protein>
    <submittedName>
        <fullName evidence="6">Putative WD repeat-containing protein alr3466</fullName>
    </submittedName>
</protein>
<dbReference type="SUPFAM" id="SSF50998">
    <property type="entry name" value="Quinoprotein alcohol dehydrogenase-like"/>
    <property type="match status" value="1"/>
</dbReference>
<evidence type="ECO:0000256" key="4">
    <source>
        <dbReference type="SAM" id="MobiDB-lite"/>
    </source>
</evidence>
<feature type="repeat" description="WD" evidence="3">
    <location>
        <begin position="1076"/>
        <end position="1117"/>
    </location>
</feature>
<feature type="repeat" description="WD" evidence="3">
    <location>
        <begin position="1247"/>
        <end position="1279"/>
    </location>
</feature>
<dbReference type="Pfam" id="PF00400">
    <property type="entry name" value="WD40"/>
    <property type="match status" value="12"/>
</dbReference>
<dbReference type="InterPro" id="IPR019775">
    <property type="entry name" value="WD40_repeat_CS"/>
</dbReference>
<feature type="repeat" description="WD" evidence="3">
    <location>
        <begin position="1375"/>
        <end position="1416"/>
    </location>
</feature>
<evidence type="ECO:0000256" key="3">
    <source>
        <dbReference type="PROSITE-ProRule" id="PRU00221"/>
    </source>
</evidence>
<dbReference type="GO" id="GO:1990234">
    <property type="term" value="C:transferase complex"/>
    <property type="evidence" value="ECO:0007669"/>
    <property type="project" value="UniProtKB-ARBA"/>
</dbReference>
<keyword evidence="2" id="KW-0677">Repeat</keyword>
<dbReference type="PROSITE" id="PS00678">
    <property type="entry name" value="WD_REPEATS_1"/>
    <property type="match status" value="7"/>
</dbReference>
<reference evidence="6 7" key="1">
    <citation type="submission" date="2014-11" db="EMBL/GenBank/DDBJ databases">
        <authorList>
            <person name="Wibberg Daniel"/>
        </authorList>
    </citation>
    <scope>NUCLEOTIDE SEQUENCE [LARGE SCALE GENOMIC DNA]</scope>
    <source>
        <strain evidence="6">Rhizoctonia solani AG1-IB 7/3/14</strain>
    </source>
</reference>
<feature type="repeat" description="WD" evidence="3">
    <location>
        <begin position="1033"/>
        <end position="1074"/>
    </location>
</feature>
<dbReference type="SUPFAM" id="SSF52540">
    <property type="entry name" value="P-loop containing nucleoside triphosphate hydrolases"/>
    <property type="match status" value="1"/>
</dbReference>
<feature type="repeat" description="WD" evidence="3">
    <location>
        <begin position="1205"/>
        <end position="1245"/>
    </location>
</feature>
<evidence type="ECO:0000256" key="2">
    <source>
        <dbReference type="ARBA" id="ARBA00022737"/>
    </source>
</evidence>
<feature type="domain" description="NACHT" evidence="5">
    <location>
        <begin position="284"/>
        <end position="429"/>
    </location>
</feature>
<dbReference type="InterPro" id="IPR001680">
    <property type="entry name" value="WD40_rpt"/>
</dbReference>
<proteinExistence type="predicted"/>
<dbReference type="Gene3D" id="2.130.10.10">
    <property type="entry name" value="YVTN repeat-like/Quinoprotein amine dehydrogenase"/>
    <property type="match status" value="5"/>
</dbReference>
<feature type="repeat" description="WD" evidence="3">
    <location>
        <begin position="1332"/>
        <end position="1373"/>
    </location>
</feature>
<feature type="repeat" description="WD" evidence="3">
    <location>
        <begin position="948"/>
        <end position="989"/>
    </location>
</feature>
<dbReference type="InterPro" id="IPR056884">
    <property type="entry name" value="NPHP3-like_N"/>
</dbReference>
<dbReference type="PANTHER" id="PTHR22847:SF637">
    <property type="entry name" value="WD REPEAT DOMAIN 5B"/>
    <property type="match status" value="1"/>
</dbReference>
<feature type="repeat" description="WD" evidence="3">
    <location>
        <begin position="1162"/>
        <end position="1203"/>
    </location>
</feature>
<feature type="repeat" description="WD" evidence="3">
    <location>
        <begin position="1289"/>
        <end position="1330"/>
    </location>
</feature>
<feature type="repeat" description="WD" evidence="3">
    <location>
        <begin position="915"/>
        <end position="946"/>
    </location>
</feature>
<dbReference type="PROSITE" id="PS50837">
    <property type="entry name" value="NACHT"/>
    <property type="match status" value="1"/>
</dbReference>
<dbReference type="Proteomes" id="UP000059188">
    <property type="component" value="Unassembled WGS sequence"/>
</dbReference>
<feature type="compositionally biased region" description="Basic and acidic residues" evidence="4">
    <location>
        <begin position="50"/>
        <end position="66"/>
    </location>
</feature>
<dbReference type="InterPro" id="IPR007111">
    <property type="entry name" value="NACHT_NTPase"/>
</dbReference>
<feature type="compositionally biased region" description="Basic and acidic residues" evidence="4">
    <location>
        <begin position="8"/>
        <end position="17"/>
    </location>
</feature>
<dbReference type="SUPFAM" id="SSF82171">
    <property type="entry name" value="DPP6 N-terminal domain-like"/>
    <property type="match status" value="2"/>
</dbReference>
<dbReference type="STRING" id="1108050.A0A0B7G123"/>
<dbReference type="InterPro" id="IPR015943">
    <property type="entry name" value="WD40/YVTN_repeat-like_dom_sf"/>
</dbReference>
<organism evidence="6 7">
    <name type="scientific">Thanatephorus cucumeris (strain AG1-IB / isolate 7/3/14)</name>
    <name type="common">Lettuce bottom rot fungus</name>
    <name type="synonym">Rhizoctonia solani</name>
    <dbReference type="NCBI Taxonomy" id="1108050"/>
    <lineage>
        <taxon>Eukaryota</taxon>
        <taxon>Fungi</taxon>
        <taxon>Dikarya</taxon>
        <taxon>Basidiomycota</taxon>
        <taxon>Agaricomycotina</taxon>
        <taxon>Agaricomycetes</taxon>
        <taxon>Cantharellales</taxon>
        <taxon>Ceratobasidiaceae</taxon>
        <taxon>Rhizoctonia</taxon>
        <taxon>Rhizoctonia solani AG-1</taxon>
    </lineage>
</organism>
<dbReference type="InterPro" id="IPR011047">
    <property type="entry name" value="Quinoprotein_ADH-like_sf"/>
</dbReference>
<dbReference type="Pfam" id="PF24883">
    <property type="entry name" value="NPHP3_N"/>
    <property type="match status" value="1"/>
</dbReference>
<accession>A0A0B7G123</accession>
<dbReference type="InterPro" id="IPR027417">
    <property type="entry name" value="P-loop_NTPase"/>
</dbReference>
<dbReference type="EMBL" id="LN679188">
    <property type="protein sequence ID" value="CEL63640.1"/>
    <property type="molecule type" value="Genomic_DNA"/>
</dbReference>
<dbReference type="PANTHER" id="PTHR22847">
    <property type="entry name" value="WD40 REPEAT PROTEIN"/>
    <property type="match status" value="1"/>
</dbReference>
<dbReference type="PRINTS" id="PR00320">
    <property type="entry name" value="GPROTEINBRPT"/>
</dbReference>
<sequence>MASSKPKKAADWKERIKQHFHFGTRTPEINSESIKTSHSSVSQDNYAKSSDSRITKALDDSKKAQQDTKLLSNPSDTPYVEQQDDRVPSWRGLKSLMRVLEATGSLFGPLKNVIAEIGTFIDLFDSITENRQDYCRLSAELDSLFSELRTLLEGPLNPTMTTSIKNLCSSLESEIKWIRSKKIKGTTRRYTEPIEDPNALMESYQRIHGYFARVTLNMNVGMWRTIDEQVTERRLDRLSPSLSAVYNSAESDEIDRGPCTPDTRTAELKKLVSWTNESPTNRKGVYWMNGMAGTGKTTIAYSLCTRLEEQGKLAASFFCSRLIPQCRNVKLIIPTLAYQLARFSHPFRSALSKALEIDPDAHTRSLKVQFESLILKPSLEVQNALPENLVVVVDALDECENEDSTGQILDTLISSDPRIPIRFLVSSRPEPEIYRRMAARHEDSDLRLVLHELDAERVQNDIEKYLRHELEGIPLTSAQFSGLVEKSGVLFIYASTAARYIKHGLAWSVHEERIDMILGLSAASDGYSHQAVDELYSTILNQALQNPKLDQSNRTWLKILLDTVICVQEPATTSTLAGLIGLKSSQQVEGLLRPLYSVLHIVNKTALVATIHASFPDFMLDSRRSGPLYCNPSLGHQRLTRACLDIIKNNSCQFNICGLTSSYLLDTQLLDFDNRVEASIPPKLFYACQHWEAHMELGAMDDLLESLLYDFLSSRLLLWVETLNAKKQLYNGVKILQKLDKWCQSRTGDNNLLELVHDAWWFVTTFANHPVSQSTPHLYISMLSFWPRSNPISRHYKRWAREAIEINGTAIERRYLSLLATWSFSGEVYRASLSRDGTQIVVGVDSKIFIVDSSTGQSIAGPLESSDALVHWVEFSPDDSRIASASQDGLRLWRVRGTNATLELFCDPTKPTNYLRFSCHGAHIASSSSDDKITLWDSNTGAETLEILTGHTGWIRAIDFFPDDTRLISGADDGSARVWDLQTGDLIVSHAIHSSLVMSISLSSDGSLAVSGCADCSMKLWDPISGETKVDFLEAHTNSVESVKFSPDNLRIASVSSDMTIRVWDPYTGQTVIGPLEGHTHTIHSVSFTPDGSRLVTCGEDSTVRVWDLNSPRKSTSQITEHTNWVQSACFSQNGTRIISGSIDGTIRTWGADEGKLLMPPLQAHSSGVYSLGIAHDDQRIISGSTDCEISIWDAQNGKLLLGPIEAHAGAVLSVAFSPDGSSFASSSDGEIALWKSRTGELLKSVREGLKGKIHSIRYSPDGSSLVSASSDHSICIWDAVELTKIKLLEGHTGSVTTASFSPDGLRIISGSEDFTLRLWDVQTGQAIGGPLIGHNDSVTSVAFSPNGEYIASCSDDFTIRIWDIKTMQTIMGPLQADPNYVKWVQFSPDGMRVVSSGADLALRVWDIQSTLQETETETETETGHNNWTMNDDGWVQGPRSEYLIWVPPDLRTSLLRPQNTLVISPRGWLKLDFDGASIGEDWTKIYESVG</sequence>
<gene>
    <name evidence="6" type="ORF">RSOLAG1IB_10918</name>
</gene>
<feature type="repeat" description="WD" evidence="3">
    <location>
        <begin position="1119"/>
        <end position="1160"/>
    </location>
</feature>
<name>A0A0B7G123_THACB</name>
<dbReference type="CDD" id="cd00200">
    <property type="entry name" value="WD40"/>
    <property type="match status" value="2"/>
</dbReference>
<evidence type="ECO:0000259" key="5">
    <source>
        <dbReference type="PROSITE" id="PS50837"/>
    </source>
</evidence>
<feature type="region of interest" description="Disordered" evidence="4">
    <location>
        <begin position="1"/>
        <end position="84"/>
    </location>
</feature>
<evidence type="ECO:0000313" key="6">
    <source>
        <dbReference type="EMBL" id="CEL63640.1"/>
    </source>
</evidence>
<dbReference type="SMART" id="SM00320">
    <property type="entry name" value="WD40"/>
    <property type="match status" value="14"/>
</dbReference>
<evidence type="ECO:0000256" key="1">
    <source>
        <dbReference type="ARBA" id="ARBA00022574"/>
    </source>
</evidence>
<evidence type="ECO:0000313" key="7">
    <source>
        <dbReference type="Proteomes" id="UP000059188"/>
    </source>
</evidence>
<dbReference type="PROSITE" id="PS50294">
    <property type="entry name" value="WD_REPEATS_REGION"/>
    <property type="match status" value="11"/>
</dbReference>
<dbReference type="PROSITE" id="PS50082">
    <property type="entry name" value="WD_REPEATS_2"/>
    <property type="match status" value="12"/>
</dbReference>
<feature type="compositionally biased region" description="Polar residues" evidence="4">
    <location>
        <begin position="27"/>
        <end position="49"/>
    </location>
</feature>
<dbReference type="Gene3D" id="3.40.50.300">
    <property type="entry name" value="P-loop containing nucleotide triphosphate hydrolases"/>
    <property type="match status" value="1"/>
</dbReference>
<feature type="repeat" description="WD" evidence="3">
    <location>
        <begin position="990"/>
        <end position="1022"/>
    </location>
</feature>
<keyword evidence="7" id="KW-1185">Reference proteome</keyword>
<feature type="compositionally biased region" description="Polar residues" evidence="4">
    <location>
        <begin position="67"/>
        <end position="76"/>
    </location>
</feature>
<keyword evidence="1 3" id="KW-0853">WD repeat</keyword>
<dbReference type="InterPro" id="IPR020472">
    <property type="entry name" value="WD40_PAC1"/>
</dbReference>